<dbReference type="EMBL" id="JACGCM010001227">
    <property type="protein sequence ID" value="KAF6158267.1"/>
    <property type="molecule type" value="Genomic_DNA"/>
</dbReference>
<accession>A0A7J7MTW8</accession>
<protein>
    <submittedName>
        <fullName evidence="2">Uncharacterized protein</fullName>
    </submittedName>
</protein>
<organism evidence="2 3">
    <name type="scientific">Kingdonia uniflora</name>
    <dbReference type="NCBI Taxonomy" id="39325"/>
    <lineage>
        <taxon>Eukaryota</taxon>
        <taxon>Viridiplantae</taxon>
        <taxon>Streptophyta</taxon>
        <taxon>Embryophyta</taxon>
        <taxon>Tracheophyta</taxon>
        <taxon>Spermatophyta</taxon>
        <taxon>Magnoliopsida</taxon>
        <taxon>Ranunculales</taxon>
        <taxon>Circaeasteraceae</taxon>
        <taxon>Kingdonia</taxon>
    </lineage>
</organism>
<dbReference type="PANTHER" id="PTHR31343:SF42">
    <property type="entry name" value="T15D22.8"/>
    <property type="match status" value="1"/>
</dbReference>
<evidence type="ECO:0000256" key="1">
    <source>
        <dbReference type="SAM" id="MobiDB-lite"/>
    </source>
</evidence>
<keyword evidence="3" id="KW-1185">Reference proteome</keyword>
<feature type="region of interest" description="Disordered" evidence="1">
    <location>
        <begin position="171"/>
        <end position="191"/>
    </location>
</feature>
<feature type="compositionally biased region" description="Basic and acidic residues" evidence="1">
    <location>
        <begin position="171"/>
        <end position="184"/>
    </location>
</feature>
<dbReference type="PANTHER" id="PTHR31343">
    <property type="entry name" value="T15D22.8"/>
    <property type="match status" value="1"/>
</dbReference>
<name>A0A7J7MTW8_9MAGN</name>
<sequence>MLGTGLQFRRGGNQGEDRFYNPVKARRNQCYYYEQNQIQKGRNDNGGIGVGDGSSATMVKGKTVIKGDGAEEEEMGSSNLDRFLESTTPSVPAQYLSTTRMRGSSTCDVEYQPYFILEDLWESYKEWSAYGAGVPLILNESDCVVQYYVPFLSGIQIYSECTVSPKSMRRFGEDSDGDSYRDTSSDGSSDCEVERTLKHSMDRLSVVDGPTSFQEGFSSDDGEARNAQGSLIFEYLERAPPYCREPLADKILDLARRFPQLKTLRSCDLLPTSWISVAWYPIYRIPTGPTLKDLDACFLTFHSLSTPMRGAGTAQTPVVTYPTEPEGIPIMSLRVFALASYKFNESMWTPSGGRECQLSNSMLQAAVDWLRLVGVILPDFQFFASHGPLVR</sequence>
<dbReference type="Proteomes" id="UP000541444">
    <property type="component" value="Unassembled WGS sequence"/>
</dbReference>
<dbReference type="InterPro" id="IPR008507">
    <property type="entry name" value="DUF789"/>
</dbReference>
<evidence type="ECO:0000313" key="3">
    <source>
        <dbReference type="Proteomes" id="UP000541444"/>
    </source>
</evidence>
<dbReference type="AlphaFoldDB" id="A0A7J7MTW8"/>
<gene>
    <name evidence="2" type="ORF">GIB67_001338</name>
</gene>
<evidence type="ECO:0000313" key="2">
    <source>
        <dbReference type="EMBL" id="KAF6158267.1"/>
    </source>
</evidence>
<dbReference type="OrthoDB" id="784906at2759"/>
<proteinExistence type="predicted"/>
<reference evidence="2 3" key="1">
    <citation type="journal article" date="2020" name="IScience">
        <title>Genome Sequencing of the Endangered Kingdonia uniflora (Circaeasteraceae, Ranunculales) Reveals Potential Mechanisms of Evolutionary Specialization.</title>
        <authorList>
            <person name="Sun Y."/>
            <person name="Deng T."/>
            <person name="Zhang A."/>
            <person name="Moore M.J."/>
            <person name="Landis J.B."/>
            <person name="Lin N."/>
            <person name="Zhang H."/>
            <person name="Zhang X."/>
            <person name="Huang J."/>
            <person name="Zhang X."/>
            <person name="Sun H."/>
            <person name="Wang H."/>
        </authorList>
    </citation>
    <scope>NUCLEOTIDE SEQUENCE [LARGE SCALE GENOMIC DNA]</scope>
    <source>
        <strain evidence="2">TB1705</strain>
        <tissue evidence="2">Leaf</tissue>
    </source>
</reference>
<comment type="caution">
    <text evidence="2">The sequence shown here is derived from an EMBL/GenBank/DDBJ whole genome shotgun (WGS) entry which is preliminary data.</text>
</comment>
<dbReference type="Pfam" id="PF05623">
    <property type="entry name" value="DUF789"/>
    <property type="match status" value="1"/>
</dbReference>